<organism evidence="8 9">
    <name type="scientific">Saccoglossus kowalevskii</name>
    <name type="common">Acorn worm</name>
    <dbReference type="NCBI Taxonomy" id="10224"/>
    <lineage>
        <taxon>Eukaryota</taxon>
        <taxon>Metazoa</taxon>
        <taxon>Hemichordata</taxon>
        <taxon>Enteropneusta</taxon>
        <taxon>Harrimaniidae</taxon>
        <taxon>Saccoglossus</taxon>
    </lineage>
</organism>
<accession>A0ABM0MN94</accession>
<evidence type="ECO:0000256" key="1">
    <source>
        <dbReference type="ARBA" id="ARBA00004370"/>
    </source>
</evidence>
<gene>
    <name evidence="9" type="primary">LOC102809311</name>
</gene>
<evidence type="ECO:0000313" key="8">
    <source>
        <dbReference type="Proteomes" id="UP000694865"/>
    </source>
</evidence>
<sequence length="292" mass="33402">MSRGPETETFTTLNIPVVVASTMISLPSLRKYEQMAIMLTKRMKLFTELTIKEIVWGYENSLFKTIYRYSGTKFIPGPKFGIMHGKNNTKWQQFTVYTGENDVTKLNVIDKWNGLSHLPYWNTKFSNQVNGTDATLNPPLTERTHVMYIAQSSVGFPLVMSSPHFLNADSSVMLPGMKPKKKDHATYLDIHMETGITMQTAKRMQINIHLKKNKKFPQFSEIEDVFYPVLWFSENYVISDTHAAKFNSVIGRPLYMYHLTQLLVIGLGVPVLCVKAIVLGVERINLRQLQVS</sequence>
<dbReference type="PRINTS" id="PR01609">
    <property type="entry name" value="CD36FAMILY"/>
</dbReference>
<keyword evidence="6" id="KW-0325">Glycoprotein</keyword>
<dbReference type="Proteomes" id="UP000694865">
    <property type="component" value="Unplaced"/>
</dbReference>
<evidence type="ECO:0000256" key="7">
    <source>
        <dbReference type="SAM" id="Phobius"/>
    </source>
</evidence>
<dbReference type="PANTHER" id="PTHR11923">
    <property type="entry name" value="SCAVENGER RECEPTOR CLASS B TYPE-1 SR-B1"/>
    <property type="match status" value="1"/>
</dbReference>
<dbReference type="GeneID" id="102809311"/>
<feature type="transmembrane region" description="Helical" evidence="7">
    <location>
        <begin position="255"/>
        <end position="278"/>
    </location>
</feature>
<keyword evidence="5 7" id="KW-0472">Membrane</keyword>
<evidence type="ECO:0000256" key="5">
    <source>
        <dbReference type="ARBA" id="ARBA00023136"/>
    </source>
</evidence>
<evidence type="ECO:0000256" key="6">
    <source>
        <dbReference type="ARBA" id="ARBA00023180"/>
    </source>
</evidence>
<comment type="subcellular location">
    <subcellularLocation>
        <location evidence="1">Membrane</location>
    </subcellularLocation>
</comment>
<evidence type="ECO:0000256" key="3">
    <source>
        <dbReference type="ARBA" id="ARBA00022692"/>
    </source>
</evidence>
<evidence type="ECO:0000256" key="2">
    <source>
        <dbReference type="ARBA" id="ARBA00010532"/>
    </source>
</evidence>
<evidence type="ECO:0000313" key="9">
    <source>
        <dbReference type="RefSeq" id="XP_006821485.1"/>
    </source>
</evidence>
<dbReference type="RefSeq" id="XP_006821485.1">
    <property type="nucleotide sequence ID" value="XM_006821422.1"/>
</dbReference>
<dbReference type="InterPro" id="IPR002159">
    <property type="entry name" value="CD36_fam"/>
</dbReference>
<proteinExistence type="inferred from homology"/>
<comment type="similarity">
    <text evidence="2">Belongs to the CD36 family.</text>
</comment>
<protein>
    <submittedName>
        <fullName evidence="9">Platelet glycoprotein 4-like</fullName>
    </submittedName>
</protein>
<keyword evidence="3 7" id="KW-0812">Transmembrane</keyword>
<reference evidence="9" key="1">
    <citation type="submission" date="2025-08" db="UniProtKB">
        <authorList>
            <consortium name="RefSeq"/>
        </authorList>
    </citation>
    <scope>IDENTIFICATION</scope>
    <source>
        <tissue evidence="9">Testes</tissue>
    </source>
</reference>
<name>A0ABM0MN94_SACKO</name>
<dbReference type="PANTHER" id="PTHR11923:SF51">
    <property type="entry name" value="LYSOSOME MEMBRANE PROTEIN 2"/>
    <property type="match status" value="1"/>
</dbReference>
<keyword evidence="8" id="KW-1185">Reference proteome</keyword>
<dbReference type="Pfam" id="PF01130">
    <property type="entry name" value="CD36"/>
    <property type="match status" value="1"/>
</dbReference>
<keyword evidence="4 7" id="KW-1133">Transmembrane helix</keyword>
<evidence type="ECO:0000256" key="4">
    <source>
        <dbReference type="ARBA" id="ARBA00022989"/>
    </source>
</evidence>